<gene>
    <name evidence="2" type="ORF">Pas1_03310</name>
</gene>
<proteinExistence type="inferred from homology"/>
<dbReference type="RefSeq" id="WP_096672442.1">
    <property type="nucleotide sequence ID" value="NZ_CBCSBS010000001.1"/>
</dbReference>
<evidence type="ECO:0000256" key="1">
    <source>
        <dbReference type="ARBA" id="ARBA00044755"/>
    </source>
</evidence>
<dbReference type="InterPro" id="IPR007607">
    <property type="entry name" value="BacA/B"/>
</dbReference>
<evidence type="ECO:0000313" key="3">
    <source>
        <dbReference type="Proteomes" id="UP000248592"/>
    </source>
</evidence>
<organism evidence="2 3">
    <name type="scientific">Polynucleobacter paneuropaeus</name>
    <dbReference type="NCBI Taxonomy" id="2527775"/>
    <lineage>
        <taxon>Bacteria</taxon>
        <taxon>Pseudomonadati</taxon>
        <taxon>Pseudomonadota</taxon>
        <taxon>Betaproteobacteria</taxon>
        <taxon>Burkholderiales</taxon>
        <taxon>Burkholderiaceae</taxon>
        <taxon>Polynucleobacter</taxon>
    </lineage>
</organism>
<protein>
    <submittedName>
        <fullName evidence="2">Polymer-forming cytoskeletal protein</fullName>
    </submittedName>
</protein>
<name>A0A2Z4JRQ3_9BURK</name>
<dbReference type="PANTHER" id="PTHR35024">
    <property type="entry name" value="HYPOTHETICAL CYTOSOLIC PROTEIN"/>
    <property type="match status" value="1"/>
</dbReference>
<accession>A0A2Z4JRQ3</accession>
<dbReference type="Proteomes" id="UP000248592">
    <property type="component" value="Chromosome"/>
</dbReference>
<dbReference type="PANTHER" id="PTHR35024:SF4">
    <property type="entry name" value="POLYMER-FORMING CYTOSKELETAL PROTEIN"/>
    <property type="match status" value="1"/>
</dbReference>
<reference evidence="3" key="1">
    <citation type="submission" date="2018-06" db="EMBL/GenBank/DDBJ databases">
        <title>Description of a new Polynucleobacter species.</title>
        <authorList>
            <person name="Hahn M.W."/>
        </authorList>
    </citation>
    <scope>NUCLEOTIDE SEQUENCE [LARGE SCALE GENOMIC DNA]</scope>
    <source>
        <strain evidence="3">MG-25-Pas1-D2</strain>
    </source>
</reference>
<evidence type="ECO:0000313" key="2">
    <source>
        <dbReference type="EMBL" id="AWW49494.1"/>
    </source>
</evidence>
<dbReference type="EMBL" id="CP030085">
    <property type="protein sequence ID" value="AWW49494.1"/>
    <property type="molecule type" value="Genomic_DNA"/>
</dbReference>
<comment type="similarity">
    <text evidence="1">Belongs to the bactofilin family.</text>
</comment>
<sequence length="154" mass="16557">MMFGKKNNEHKFSEPLIESFGTIIGSATEFHGSLIVSESVRVDGKIFGNIEERAGQRITIAIGKGGEVHGDIFAFRILVAGMVNGNTYAHERVELHTTANVHGDVTYDTIGIEPGATLNGQMISKRAEPNSSPDSATQLQDTINKIKQDAGISS</sequence>
<dbReference type="Pfam" id="PF04519">
    <property type="entry name" value="Bactofilin"/>
    <property type="match status" value="1"/>
</dbReference>
<dbReference type="AlphaFoldDB" id="A0A2Z4JRQ3"/>